<evidence type="ECO:0000256" key="2">
    <source>
        <dbReference type="ARBA" id="ARBA00023134"/>
    </source>
</evidence>
<organism evidence="6 7">
    <name type="scientific">Meloidogyne graminicola</name>
    <dbReference type="NCBI Taxonomy" id="189291"/>
    <lineage>
        <taxon>Eukaryota</taxon>
        <taxon>Metazoa</taxon>
        <taxon>Ecdysozoa</taxon>
        <taxon>Nematoda</taxon>
        <taxon>Chromadorea</taxon>
        <taxon>Rhabditida</taxon>
        <taxon>Tylenchina</taxon>
        <taxon>Tylenchomorpha</taxon>
        <taxon>Tylenchoidea</taxon>
        <taxon>Meloidogynidae</taxon>
        <taxon>Meloidogyninae</taxon>
        <taxon>Meloidogyne</taxon>
    </lineage>
</organism>
<dbReference type="GO" id="GO:0046872">
    <property type="term" value="F:metal ion binding"/>
    <property type="evidence" value="ECO:0007669"/>
    <property type="project" value="UniProtKB-KW"/>
</dbReference>
<feature type="binding site" evidence="3">
    <location>
        <begin position="137"/>
        <end position="140"/>
    </location>
    <ligand>
        <name>GTP</name>
        <dbReference type="ChEBI" id="CHEBI:37565"/>
    </ligand>
</feature>
<dbReference type="Proteomes" id="UP000605970">
    <property type="component" value="Unassembled WGS sequence"/>
</dbReference>
<comment type="caution">
    <text evidence="6">The sequence shown here is derived from an EMBL/GenBank/DDBJ whole genome shotgun (WGS) entry which is preliminary data.</text>
</comment>
<dbReference type="EMBL" id="JABEBT010000001">
    <property type="protein sequence ID" value="KAF7640506.1"/>
    <property type="molecule type" value="Genomic_DNA"/>
</dbReference>
<dbReference type="PANTHER" id="PTHR45732">
    <property type="entry name" value="ADP-RIBOSYLATION FACTOR-LIKE PROTEIN 8"/>
    <property type="match status" value="1"/>
</dbReference>
<comment type="similarity">
    <text evidence="5">Belongs to the small GTPase superfamily. Arf family.</text>
</comment>
<dbReference type="SUPFAM" id="SSF52540">
    <property type="entry name" value="P-loop containing nucleoside triphosphate hydrolases"/>
    <property type="match status" value="1"/>
</dbReference>
<evidence type="ECO:0000256" key="5">
    <source>
        <dbReference type="RuleBase" id="RU003925"/>
    </source>
</evidence>
<evidence type="ECO:0000313" key="7">
    <source>
        <dbReference type="Proteomes" id="UP000605970"/>
    </source>
</evidence>
<keyword evidence="4" id="KW-0460">Magnesium</keyword>
<dbReference type="PANTHER" id="PTHR45732:SF7">
    <property type="entry name" value="ADP-RIBOSYLATION FACTOR-LIKE PROTEIN 8"/>
    <property type="match status" value="1"/>
</dbReference>
<dbReference type="AlphaFoldDB" id="A0A8T0A5B3"/>
<gene>
    <name evidence="6" type="ORF">Mgra_00000329</name>
</gene>
<evidence type="ECO:0000313" key="6">
    <source>
        <dbReference type="EMBL" id="KAF7640506.1"/>
    </source>
</evidence>
<feature type="binding site" evidence="4">
    <location>
        <position position="59"/>
    </location>
    <ligand>
        <name>Mg(2+)</name>
        <dbReference type="ChEBI" id="CHEBI:18420"/>
    </ligand>
</feature>
<feature type="binding site" evidence="4">
    <location>
        <position position="41"/>
    </location>
    <ligand>
        <name>Mg(2+)</name>
        <dbReference type="ChEBI" id="CHEBI:18420"/>
    </ligand>
</feature>
<dbReference type="Pfam" id="PF00025">
    <property type="entry name" value="Arf"/>
    <property type="match status" value="1"/>
</dbReference>
<dbReference type="PRINTS" id="PR00328">
    <property type="entry name" value="SAR1GTPBP"/>
</dbReference>
<dbReference type="Gene3D" id="3.40.50.300">
    <property type="entry name" value="P-loop containing nucleotide triphosphate hydrolases"/>
    <property type="match status" value="1"/>
</dbReference>
<dbReference type="GO" id="GO:0003924">
    <property type="term" value="F:GTPase activity"/>
    <property type="evidence" value="ECO:0007669"/>
    <property type="project" value="InterPro"/>
</dbReference>
<keyword evidence="7" id="KW-1185">Reference proteome</keyword>
<keyword evidence="4" id="KW-0479">Metal-binding</keyword>
<dbReference type="OrthoDB" id="2011769at2759"/>
<dbReference type="InterPro" id="IPR027417">
    <property type="entry name" value="P-loop_NTPase"/>
</dbReference>
<evidence type="ECO:0000256" key="4">
    <source>
        <dbReference type="PIRSR" id="PIRSR606689-2"/>
    </source>
</evidence>
<dbReference type="InterPro" id="IPR006689">
    <property type="entry name" value="Small_GTPase_ARF/SAR"/>
</dbReference>
<dbReference type="PROSITE" id="PS51419">
    <property type="entry name" value="RAB"/>
    <property type="match status" value="1"/>
</dbReference>
<evidence type="ECO:0000256" key="3">
    <source>
        <dbReference type="PIRSR" id="PIRSR606689-1"/>
    </source>
</evidence>
<dbReference type="SMART" id="SM00175">
    <property type="entry name" value="RAB"/>
    <property type="match status" value="1"/>
</dbReference>
<keyword evidence="2 3" id="KW-0342">GTP-binding</keyword>
<proteinExistence type="inferred from homology"/>
<keyword evidence="1 3" id="KW-0547">Nucleotide-binding</keyword>
<dbReference type="GO" id="GO:0005525">
    <property type="term" value="F:GTP binding"/>
    <property type="evidence" value="ECO:0007669"/>
    <property type="project" value="UniProtKB-KW"/>
</dbReference>
<dbReference type="PROSITE" id="PS51417">
    <property type="entry name" value="ARF"/>
    <property type="match status" value="1"/>
</dbReference>
<evidence type="ECO:0000256" key="1">
    <source>
        <dbReference type="ARBA" id="ARBA00022741"/>
    </source>
</evidence>
<reference evidence="6" key="1">
    <citation type="journal article" date="2020" name="Ecol. Evol.">
        <title>Genome structure and content of the rice root-knot nematode (Meloidogyne graminicola).</title>
        <authorList>
            <person name="Phan N.T."/>
            <person name="Danchin E.G.J."/>
            <person name="Klopp C."/>
            <person name="Perfus-Barbeoch L."/>
            <person name="Kozlowski D.K."/>
            <person name="Koutsovoulos G.D."/>
            <person name="Lopez-Roques C."/>
            <person name="Bouchez O."/>
            <person name="Zahm M."/>
            <person name="Besnard G."/>
            <person name="Bellafiore S."/>
        </authorList>
    </citation>
    <scope>NUCLEOTIDE SEQUENCE</scope>
    <source>
        <strain evidence="6">VN-18</strain>
    </source>
</reference>
<feature type="binding site" evidence="3">
    <location>
        <position position="81"/>
    </location>
    <ligand>
        <name>GTP</name>
        <dbReference type="ChEBI" id="CHEBI:37565"/>
    </ligand>
</feature>
<dbReference type="NCBIfam" id="TIGR00231">
    <property type="entry name" value="small_GTP"/>
    <property type="match status" value="1"/>
</dbReference>
<feature type="binding site" evidence="3">
    <location>
        <begin position="34"/>
        <end position="41"/>
    </location>
    <ligand>
        <name>GTP</name>
        <dbReference type="ChEBI" id="CHEBI:37565"/>
    </ligand>
</feature>
<accession>A0A8T0A5B3</accession>
<protein>
    <submittedName>
        <fullName evidence="6">Uncharacterized protein</fullName>
    </submittedName>
</protein>
<name>A0A8T0A5B3_9BILA</name>
<dbReference type="InterPro" id="IPR005225">
    <property type="entry name" value="Small_GTP-bd"/>
</dbReference>
<dbReference type="SMART" id="SM00178">
    <property type="entry name" value="SAR"/>
    <property type="match status" value="1"/>
</dbReference>
<dbReference type="SMART" id="SM00177">
    <property type="entry name" value="ARF"/>
    <property type="match status" value="1"/>
</dbReference>
<sequence length="196" mass="22999">MFSFCPKLYWHFIKFYRWIRSFFCRRKMDLAVVGLHDCGKTTFTQLISTGQFINRQLPTIGFNMHRLNKGRVSIKVWDLGGQPRFRSAWTRYCRGADAILFMVDASNRCKLEEAKQELKQLLASSYLDGMPLLVLGNKADIRGSFEHDELYKELDLEEACMRRPLGFYLVSCKTGLNIVKSFKENSLQWLMKNSWK</sequence>